<keyword evidence="7" id="KW-1185">Reference proteome</keyword>
<dbReference type="InterPro" id="IPR019775">
    <property type="entry name" value="WD40_repeat_CS"/>
</dbReference>
<dbReference type="Pfam" id="PF25171">
    <property type="entry name" value="Beta-prop_WDR36-Utp21_1st"/>
    <property type="match status" value="1"/>
</dbReference>
<dbReference type="Pfam" id="PF04192">
    <property type="entry name" value="Utp21"/>
    <property type="match status" value="1"/>
</dbReference>
<dbReference type="SUPFAM" id="SSF50978">
    <property type="entry name" value="WD40 repeat-like"/>
    <property type="match status" value="2"/>
</dbReference>
<dbReference type="Gene3D" id="2.130.10.10">
    <property type="entry name" value="YVTN repeat-like/Quinoprotein amine dehydrogenase"/>
    <property type="match status" value="2"/>
</dbReference>
<dbReference type="PROSITE" id="PS50082">
    <property type="entry name" value="WD_REPEATS_2"/>
    <property type="match status" value="3"/>
</dbReference>
<reference evidence="7" key="1">
    <citation type="submission" date="2023-01" db="EMBL/GenBank/DDBJ databases">
        <title>Key to firefly adult light organ development and bioluminescence: homeobox transcription factors regulate luciferase expression and transportation to peroxisome.</title>
        <authorList>
            <person name="Fu X."/>
        </authorList>
    </citation>
    <scope>NUCLEOTIDE SEQUENCE [LARGE SCALE GENOMIC DNA]</scope>
</reference>
<dbReference type="FunFam" id="2.130.10.10:FF:000109">
    <property type="entry name" value="WD repeat domain 36"/>
    <property type="match status" value="1"/>
</dbReference>
<feature type="domain" description="WDR36/Utp21 C-terminal" evidence="4">
    <location>
        <begin position="684"/>
        <end position="884"/>
    </location>
</feature>
<dbReference type="GO" id="GO:0034388">
    <property type="term" value="C:Pwp2p-containing subcomplex of 90S preribosome"/>
    <property type="evidence" value="ECO:0007669"/>
    <property type="project" value="TreeGrafter"/>
</dbReference>
<evidence type="ECO:0008006" key="8">
    <source>
        <dbReference type="Google" id="ProtNLM"/>
    </source>
</evidence>
<dbReference type="InterPro" id="IPR007319">
    <property type="entry name" value="WDR36/Utp21_C"/>
</dbReference>
<evidence type="ECO:0000256" key="2">
    <source>
        <dbReference type="ARBA" id="ARBA00022737"/>
    </source>
</evidence>
<gene>
    <name evidence="6" type="ORF">RN001_006946</name>
</gene>
<evidence type="ECO:0000313" key="7">
    <source>
        <dbReference type="Proteomes" id="UP001353858"/>
    </source>
</evidence>
<comment type="caution">
    <text evidence="6">The sequence shown here is derived from an EMBL/GenBank/DDBJ whole genome shotgun (WGS) entry which is preliminary data.</text>
</comment>
<dbReference type="InterPro" id="IPR059157">
    <property type="entry name" value="WDR36-Utp21_N"/>
</dbReference>
<dbReference type="PANTHER" id="PTHR22840:SF12">
    <property type="entry name" value="WD REPEAT-CONTAINING PROTEIN 36"/>
    <property type="match status" value="1"/>
</dbReference>
<dbReference type="InterPro" id="IPR036322">
    <property type="entry name" value="WD40_repeat_dom_sf"/>
</dbReference>
<evidence type="ECO:0000256" key="1">
    <source>
        <dbReference type="ARBA" id="ARBA00022574"/>
    </source>
</evidence>
<evidence type="ECO:0000259" key="5">
    <source>
        <dbReference type="Pfam" id="PF25171"/>
    </source>
</evidence>
<evidence type="ECO:0000259" key="4">
    <source>
        <dbReference type="Pfam" id="PF04192"/>
    </source>
</evidence>
<dbReference type="SMART" id="SM00320">
    <property type="entry name" value="WD40"/>
    <property type="match status" value="10"/>
</dbReference>
<dbReference type="GO" id="GO:0032040">
    <property type="term" value="C:small-subunit processome"/>
    <property type="evidence" value="ECO:0007669"/>
    <property type="project" value="InterPro"/>
</dbReference>
<dbReference type="PROSITE" id="PS00678">
    <property type="entry name" value="WD_REPEATS_1"/>
    <property type="match status" value="1"/>
</dbReference>
<dbReference type="AlphaFoldDB" id="A0AAN7Q6J7"/>
<dbReference type="PANTHER" id="PTHR22840">
    <property type="entry name" value="WD REPEAT-CONTAINING PROTEIN 36"/>
    <property type="match status" value="1"/>
</dbReference>
<dbReference type="Proteomes" id="UP001353858">
    <property type="component" value="Unassembled WGS sequence"/>
</dbReference>
<dbReference type="Pfam" id="PF25168">
    <property type="entry name" value="Beta-prop_WDR36-Utp21_2nd"/>
    <property type="match status" value="1"/>
</dbReference>
<dbReference type="GO" id="GO:0006364">
    <property type="term" value="P:rRNA processing"/>
    <property type="evidence" value="ECO:0007669"/>
    <property type="project" value="InterPro"/>
</dbReference>
<proteinExistence type="predicted"/>
<protein>
    <recommendedName>
        <fullName evidence="8">Small-subunit processome Utp21 domain-containing protein</fullName>
    </recommendedName>
</protein>
<name>A0AAN7Q6J7_9COLE</name>
<organism evidence="6 7">
    <name type="scientific">Aquatica leii</name>
    <dbReference type="NCBI Taxonomy" id="1421715"/>
    <lineage>
        <taxon>Eukaryota</taxon>
        <taxon>Metazoa</taxon>
        <taxon>Ecdysozoa</taxon>
        <taxon>Arthropoda</taxon>
        <taxon>Hexapoda</taxon>
        <taxon>Insecta</taxon>
        <taxon>Pterygota</taxon>
        <taxon>Neoptera</taxon>
        <taxon>Endopterygota</taxon>
        <taxon>Coleoptera</taxon>
        <taxon>Polyphaga</taxon>
        <taxon>Elateriformia</taxon>
        <taxon>Elateroidea</taxon>
        <taxon>Lampyridae</taxon>
        <taxon>Luciolinae</taxon>
        <taxon>Aquatica</taxon>
    </lineage>
</organism>
<dbReference type="PROSITE" id="PS50294">
    <property type="entry name" value="WD_REPEATS_REGION"/>
    <property type="match status" value="3"/>
</dbReference>
<sequence>MSSGSRIFVPNRCLGYVSNHISLQVRYIKSRKENLIVTCVGRSFHTYGVSHFGLLSVSGLHSSDITCMSSDAYHVYTACGTSVYAWRRGTEIKHTYTKHKKPIRLLLPFGVHLIAIDECSNLYVWDIKDETLFLELNFGKDFNITTVLHPSTYINKILLGSDKGAMQLWNLNSAKLVYSFTGWNSPITCLEQAPALDVVAVGLQSGKIILHNLKYDETIMEFTQDWGTVTSISFRTDNNPIMATGSATGHIVFWNLEERRVASQLTNAHDNAVTSMVCLPSEPLVVTSSPDNTLKLWIFDMTDGGARLLRVREGHSAPPQFIRFHGANGHNILSAAGDSTLRIFNTQTEQFNKSLGKASYNRKSSKKRGRGVYDPLIMPSITQFTSETTREKEWDNIIAVHSGLSVVSSWSYDKLKMGDLKLHPERLHRKKNVSHSVTATCLCMTHCGNFVCIGYTDGYVDRFNVQSGIWRCSYGKPTAHDGTVRGVTTDCLNQIMVSGGSDNTIKFWKFKDKDSDPLVALQLNEAISFFRAHRESSMLAIVLEDFSVLIVDIDTRNVVRKFEGHVAQITDATFSVDSRWLVTSAMDCTIKTWDIPSSQLIDQFKTESACISLTMSPTGEALATAHIDYLGIFLWSNRTLYQKVTLKALTSTAEPALVSLTDYTTFTEEPKYEESDVPEFISPEQINLDLITTSGLSSSRWLNLLDINLIRKRNKPKMAPKTQQVAPFFLPTIPSLEFKFDVSNLMNKNESKLVVPKQLLNLSPFGKLLDNTTTTSDFEPVFEKLKLMGPSMIEFELKSLCPEDGGSISVMLQFLKFIEFLLKSNNNFELAQAYLGVFLKEHGKIIASDDALKDYLPNIKTLLTFMWNRIQKKFFYNLCVVQNIKTM</sequence>
<dbReference type="InterPro" id="IPR015943">
    <property type="entry name" value="WD40/YVTN_repeat-like_dom_sf"/>
</dbReference>
<feature type="domain" description="WDR36/Utp21 N-terminal" evidence="5">
    <location>
        <begin position="36"/>
        <end position="300"/>
    </location>
</feature>
<dbReference type="EMBL" id="JARPUR010000002">
    <property type="protein sequence ID" value="KAK4883627.1"/>
    <property type="molecule type" value="Genomic_DNA"/>
</dbReference>
<accession>A0AAN7Q6J7</accession>
<evidence type="ECO:0000313" key="6">
    <source>
        <dbReference type="EMBL" id="KAK4883627.1"/>
    </source>
</evidence>
<feature type="repeat" description="WD" evidence="3">
    <location>
        <begin position="266"/>
        <end position="297"/>
    </location>
</feature>
<dbReference type="InterPro" id="IPR001680">
    <property type="entry name" value="WD40_rpt"/>
</dbReference>
<evidence type="ECO:0000256" key="3">
    <source>
        <dbReference type="PROSITE-ProRule" id="PRU00221"/>
    </source>
</evidence>
<feature type="repeat" description="WD" evidence="3">
    <location>
        <begin position="477"/>
        <end position="511"/>
    </location>
</feature>
<keyword evidence="2" id="KW-0677">Repeat</keyword>
<feature type="repeat" description="WD" evidence="3">
    <location>
        <begin position="562"/>
        <end position="603"/>
    </location>
</feature>
<keyword evidence="1 3" id="KW-0853">WD repeat</keyword>